<evidence type="ECO:0000259" key="3">
    <source>
        <dbReference type="PROSITE" id="PS50966"/>
    </source>
</evidence>
<feature type="compositionally biased region" description="Low complexity" evidence="2">
    <location>
        <begin position="958"/>
        <end position="973"/>
    </location>
</feature>
<proteinExistence type="predicted"/>
<dbReference type="EMBL" id="JAWZYT010000829">
    <property type="protein sequence ID" value="KAK4318475.1"/>
    <property type="molecule type" value="Genomic_DNA"/>
</dbReference>
<feature type="domain" description="SWIM-type" evidence="3">
    <location>
        <begin position="548"/>
        <end position="579"/>
    </location>
</feature>
<evidence type="ECO:0000313" key="5">
    <source>
        <dbReference type="Proteomes" id="UP001292094"/>
    </source>
</evidence>
<dbReference type="PROSITE" id="PS50966">
    <property type="entry name" value="ZF_SWIM"/>
    <property type="match status" value="1"/>
</dbReference>
<keyword evidence="1" id="KW-0862">Zinc</keyword>
<protein>
    <recommendedName>
        <fullName evidence="3">SWIM-type domain-containing protein</fullName>
    </recommendedName>
</protein>
<feature type="region of interest" description="Disordered" evidence="2">
    <location>
        <begin position="953"/>
        <end position="1022"/>
    </location>
</feature>
<feature type="compositionally biased region" description="Low complexity" evidence="2">
    <location>
        <begin position="996"/>
        <end position="1014"/>
    </location>
</feature>
<organism evidence="4 5">
    <name type="scientific">Petrolisthes manimaculis</name>
    <dbReference type="NCBI Taxonomy" id="1843537"/>
    <lineage>
        <taxon>Eukaryota</taxon>
        <taxon>Metazoa</taxon>
        <taxon>Ecdysozoa</taxon>
        <taxon>Arthropoda</taxon>
        <taxon>Crustacea</taxon>
        <taxon>Multicrustacea</taxon>
        <taxon>Malacostraca</taxon>
        <taxon>Eumalacostraca</taxon>
        <taxon>Eucarida</taxon>
        <taxon>Decapoda</taxon>
        <taxon>Pleocyemata</taxon>
        <taxon>Anomura</taxon>
        <taxon>Galatheoidea</taxon>
        <taxon>Porcellanidae</taxon>
        <taxon>Petrolisthes</taxon>
    </lineage>
</organism>
<feature type="region of interest" description="Disordered" evidence="2">
    <location>
        <begin position="1098"/>
        <end position="1151"/>
    </location>
</feature>
<feature type="compositionally biased region" description="Polar residues" evidence="2">
    <location>
        <begin position="974"/>
        <end position="995"/>
    </location>
</feature>
<feature type="compositionally biased region" description="Acidic residues" evidence="2">
    <location>
        <begin position="829"/>
        <end position="847"/>
    </location>
</feature>
<dbReference type="GO" id="GO:0008270">
    <property type="term" value="F:zinc ion binding"/>
    <property type="evidence" value="ECO:0007669"/>
    <property type="project" value="UniProtKB-KW"/>
</dbReference>
<feature type="compositionally biased region" description="Basic and acidic residues" evidence="2">
    <location>
        <begin position="1142"/>
        <end position="1151"/>
    </location>
</feature>
<gene>
    <name evidence="4" type="ORF">Pmani_010532</name>
</gene>
<evidence type="ECO:0000256" key="1">
    <source>
        <dbReference type="PROSITE-ProRule" id="PRU00325"/>
    </source>
</evidence>
<evidence type="ECO:0000256" key="2">
    <source>
        <dbReference type="SAM" id="MobiDB-lite"/>
    </source>
</evidence>
<dbReference type="Proteomes" id="UP001292094">
    <property type="component" value="Unassembled WGS sequence"/>
</dbReference>
<comment type="caution">
    <text evidence="4">The sequence shown here is derived from an EMBL/GenBank/DDBJ whole genome shotgun (WGS) entry which is preliminary data.</text>
</comment>
<keyword evidence="5" id="KW-1185">Reference proteome</keyword>
<feature type="region of interest" description="Disordered" evidence="2">
    <location>
        <begin position="828"/>
        <end position="851"/>
    </location>
</feature>
<sequence length="1151" mass="128921">MERYKKSICYMSLADAFLTRLRKEAEVRTRRRILKGVGVEVLPVTTMDRHDFIYEYLINLYKKKKGTFNKSKVFSKQTIYECERSNLCRGSSTGDPTKTRANGCNAYVSFMFEEGATITACVVRSRLTHNGHDPNNRDESRVSRIDPSLKVVIESQINGGVKITGIMSEIAKWNKLNKNTDHHNRRFFPTRQDIQQLALSMKKPLRSLSDMGPKKYDTGSKDHVSQLVRVELRDSCLYHQSRTTTGPNARPLIVVLQNRTMRETLTLHGQHLIFVDKNYEGLRQYGNAVYVLVARDEGGGGGPVAYIVTSDDSVVTFVQALQKLSARCQLSPRAFFLDREIHKFSEVMSTIFPESQFLTSWCSVMQDIHQWLLSSEVSGKNNADIRRVLMHFVLELRVHDTEGWFLLSTSEIQERIEYDKFTAMLQAEWLSCAAKWSDFGRLGVCGSQEVGAALEIFFQRLQHQYLKGIHTKKSLQDLLRLLTDNINNHNNIGRSVPQVMERTVREQAEELVREGRSQLLMTWQGDMVALVGSHNTHSQPQTHTHSSYRAALVTMECECPGPASEGPCLHLCLALAVAQSVEGRTPHQERHRLASEAYESCDYILDGTFCITFHCGGANMCVVELATGECTCLASTFGVECVGKILLKIANGIEEAVTYTVPTVTNTTNTDIISPTTVVELPSAIGSGGGHCVGSSIVVVESSTSSHSMRTDDGIESRLIENIAMETENIAIETENIAIETENIAIETENIAIDTKNIAVETENIVMETKNIAIETENIAMETVGMESSEVRSTGSVVVGGDGVEGVVVSCVPWTPDKATPHSITITLTEEEEEEEQEEEEEEEEEETKNNLTHYLRPLVVEEEEEKKIVDDTSIKKEFAYPTNTTTTTLSNNSTSTTSSNNKNINKSSQVLIEDLYRWSKSGEFVDSKELQILLRETHNLVFLTRQFSSLSSDDKQASSQSPSSNNIQASSDGQSKQSIHQSPSRDCIQASRNGSLSKQSISQSPSSESIQTSNRSPISSGRSIQAINQTSKQSFIQSTSISGSRNTQPIHPSLIIVNPNKRIINQSPCSVAREEKGRKTQVVGNNKNLRAVVVRRKKRRKGRREKEEEEEWERDEEEEEEEERCVLPPPTKLSRSGRAIRIKEEPDFVM</sequence>
<dbReference type="InterPro" id="IPR000742">
    <property type="entry name" value="EGF"/>
</dbReference>
<keyword evidence="1" id="KW-0863">Zinc-finger</keyword>
<keyword evidence="1" id="KW-0479">Metal-binding</keyword>
<dbReference type="InterPro" id="IPR007527">
    <property type="entry name" value="Znf_SWIM"/>
</dbReference>
<dbReference type="PROSITE" id="PS00022">
    <property type="entry name" value="EGF_1"/>
    <property type="match status" value="1"/>
</dbReference>
<feature type="compositionally biased region" description="Acidic residues" evidence="2">
    <location>
        <begin position="1108"/>
        <end position="1124"/>
    </location>
</feature>
<feature type="region of interest" description="Disordered" evidence="2">
    <location>
        <begin position="884"/>
        <end position="904"/>
    </location>
</feature>
<dbReference type="AlphaFoldDB" id="A0AAE1Q2Y2"/>
<evidence type="ECO:0000313" key="4">
    <source>
        <dbReference type="EMBL" id="KAK4318475.1"/>
    </source>
</evidence>
<name>A0AAE1Q2Y2_9EUCA</name>
<accession>A0AAE1Q2Y2</accession>
<reference evidence="4" key="1">
    <citation type="submission" date="2023-11" db="EMBL/GenBank/DDBJ databases">
        <title>Genome assemblies of two species of porcelain crab, Petrolisthes cinctipes and Petrolisthes manimaculis (Anomura: Porcellanidae).</title>
        <authorList>
            <person name="Angst P."/>
        </authorList>
    </citation>
    <scope>NUCLEOTIDE SEQUENCE</scope>
    <source>
        <strain evidence="4">PB745_02</strain>
        <tissue evidence="4">Gill</tissue>
    </source>
</reference>